<name>A0A5D3BUG5_CUCMM</name>
<protein>
    <submittedName>
        <fullName evidence="2">Putative mitochondrial protein</fullName>
    </submittedName>
</protein>
<feature type="region of interest" description="Disordered" evidence="1">
    <location>
        <begin position="62"/>
        <end position="88"/>
    </location>
</feature>
<evidence type="ECO:0000313" key="2">
    <source>
        <dbReference type="EMBL" id="TYK03313.1"/>
    </source>
</evidence>
<feature type="compositionally biased region" description="Polar residues" evidence="1">
    <location>
        <begin position="72"/>
        <end position="86"/>
    </location>
</feature>
<proteinExistence type="predicted"/>
<organism evidence="2 3">
    <name type="scientific">Cucumis melo var. makuwa</name>
    <name type="common">Oriental melon</name>
    <dbReference type="NCBI Taxonomy" id="1194695"/>
    <lineage>
        <taxon>Eukaryota</taxon>
        <taxon>Viridiplantae</taxon>
        <taxon>Streptophyta</taxon>
        <taxon>Embryophyta</taxon>
        <taxon>Tracheophyta</taxon>
        <taxon>Spermatophyta</taxon>
        <taxon>Magnoliopsida</taxon>
        <taxon>eudicotyledons</taxon>
        <taxon>Gunneridae</taxon>
        <taxon>Pentapetalae</taxon>
        <taxon>rosids</taxon>
        <taxon>fabids</taxon>
        <taxon>Cucurbitales</taxon>
        <taxon>Cucurbitaceae</taxon>
        <taxon>Benincaseae</taxon>
        <taxon>Cucumis</taxon>
    </lineage>
</organism>
<evidence type="ECO:0000256" key="1">
    <source>
        <dbReference type="SAM" id="MobiDB-lite"/>
    </source>
</evidence>
<gene>
    <name evidence="2" type="ORF">E5676_scaffold298G001600</name>
</gene>
<feature type="region of interest" description="Disordered" evidence="1">
    <location>
        <begin position="200"/>
        <end position="275"/>
    </location>
</feature>
<feature type="compositionally biased region" description="Low complexity" evidence="1">
    <location>
        <begin position="214"/>
        <end position="229"/>
    </location>
</feature>
<reference evidence="2 3" key="1">
    <citation type="submission" date="2019-08" db="EMBL/GenBank/DDBJ databases">
        <title>Draft genome sequences of two oriental melons (Cucumis melo L. var makuwa).</title>
        <authorList>
            <person name="Kwon S.-Y."/>
        </authorList>
    </citation>
    <scope>NUCLEOTIDE SEQUENCE [LARGE SCALE GENOMIC DNA]</scope>
    <source>
        <strain evidence="3">cv. Chang Bougi</strain>
        <tissue evidence="2">Leaf</tissue>
    </source>
</reference>
<accession>A0A5D3BUG5</accession>
<feature type="compositionally biased region" description="Basic and acidic residues" evidence="1">
    <location>
        <begin position="258"/>
        <end position="275"/>
    </location>
</feature>
<dbReference type="EMBL" id="SSTD01015292">
    <property type="protein sequence ID" value="TYK03313.1"/>
    <property type="molecule type" value="Genomic_DNA"/>
</dbReference>
<dbReference type="AlphaFoldDB" id="A0A5D3BUG5"/>
<dbReference type="Proteomes" id="UP000321947">
    <property type="component" value="Unassembled WGS sequence"/>
</dbReference>
<evidence type="ECO:0000313" key="3">
    <source>
        <dbReference type="Proteomes" id="UP000321947"/>
    </source>
</evidence>
<comment type="caution">
    <text evidence="2">The sequence shown here is derived from an EMBL/GenBank/DDBJ whole genome shotgun (WGS) entry which is preliminary data.</text>
</comment>
<sequence>METINIVVNGSEQQLYRQTDDGEELLFQLSVSTGSSELSTAAGSLVDTEVISNIKSSKSIQKGVMTNEEESVSSSHVQKNHPSSSIIGDPSVGITIRKKNKIDYAKFLELESSIVNTRRGKYQVRSTSVGSEDDSSRMNMHGVSPPDPTKESLFSNPVDSIVLKNVGHYESNVSDMDSNESDDVPLIHILKQRVFGKSTQLDSGVPGASNIIPSQSGHSVSLHFSSSSSKNNVPASNIPHHSSDNSSQGLDNVDQESNPEHVEPESVHTSNDRAS</sequence>
<feature type="region of interest" description="Disordered" evidence="1">
    <location>
        <begin position="124"/>
        <end position="154"/>
    </location>
</feature>